<comment type="caution">
    <text evidence="7">The sequence shown here is derived from an EMBL/GenBank/DDBJ whole genome shotgun (WGS) entry which is preliminary data.</text>
</comment>
<dbReference type="HAMAP" id="MF_01080">
    <property type="entry name" value="TruB_bact"/>
    <property type="match status" value="1"/>
</dbReference>
<dbReference type="InterPro" id="IPR014780">
    <property type="entry name" value="tRNA_psdUridine_synth_TruB"/>
</dbReference>
<evidence type="ECO:0000256" key="5">
    <source>
        <dbReference type="HAMAP-Rule" id="MF_01080"/>
    </source>
</evidence>
<evidence type="ECO:0000259" key="6">
    <source>
        <dbReference type="Pfam" id="PF01509"/>
    </source>
</evidence>
<name>A0A8E2UB05_9MOLU</name>
<dbReference type="EMBL" id="PHND01000001">
    <property type="protein sequence ID" value="PPE05071.1"/>
    <property type="molecule type" value="Genomic_DNA"/>
</dbReference>
<dbReference type="Proteomes" id="UP000239010">
    <property type="component" value="Unassembled WGS sequence"/>
</dbReference>
<accession>A0A8E2UB05</accession>
<keyword evidence="3 5" id="KW-0819">tRNA processing</keyword>
<evidence type="ECO:0000256" key="2">
    <source>
        <dbReference type="ARBA" id="ARBA00005642"/>
    </source>
</evidence>
<gene>
    <name evidence="5 7" type="primary">truB</name>
    <name evidence="7" type="ORF">EELLY_v1c07590</name>
</gene>
<dbReference type="InterPro" id="IPR020103">
    <property type="entry name" value="PsdUridine_synth_cat_dom_sf"/>
</dbReference>
<dbReference type="GO" id="GO:0160148">
    <property type="term" value="F:tRNA pseudouridine(55) synthase activity"/>
    <property type="evidence" value="ECO:0007669"/>
    <property type="project" value="UniProtKB-EC"/>
</dbReference>
<protein>
    <recommendedName>
        <fullName evidence="5">tRNA pseudouridine synthase B</fullName>
        <ecNumber evidence="5">5.4.99.25</ecNumber>
    </recommendedName>
    <alternativeName>
        <fullName evidence="5">tRNA pseudouridine(55) synthase</fullName>
        <shortName evidence="5">Psi55 synthase</shortName>
    </alternativeName>
    <alternativeName>
        <fullName evidence="5">tRNA pseudouridylate synthase</fullName>
    </alternativeName>
    <alternativeName>
        <fullName evidence="5">tRNA-uridine isomerase</fullName>
    </alternativeName>
</protein>
<evidence type="ECO:0000256" key="4">
    <source>
        <dbReference type="ARBA" id="ARBA00023235"/>
    </source>
</evidence>
<dbReference type="RefSeq" id="WP_104206145.1">
    <property type="nucleotide sequence ID" value="NZ_PHND01000001.1"/>
</dbReference>
<evidence type="ECO:0000256" key="3">
    <source>
        <dbReference type="ARBA" id="ARBA00022694"/>
    </source>
</evidence>
<dbReference type="GO" id="GO:0031119">
    <property type="term" value="P:tRNA pseudouridine synthesis"/>
    <property type="evidence" value="ECO:0007669"/>
    <property type="project" value="UniProtKB-UniRule"/>
</dbReference>
<evidence type="ECO:0000256" key="1">
    <source>
        <dbReference type="ARBA" id="ARBA00000385"/>
    </source>
</evidence>
<comment type="similarity">
    <text evidence="2 5">Belongs to the pseudouridine synthase TruB family. Type 1 subfamily.</text>
</comment>
<dbReference type="NCBIfam" id="TIGR00431">
    <property type="entry name" value="TruB"/>
    <property type="match status" value="1"/>
</dbReference>
<dbReference type="PANTHER" id="PTHR13767">
    <property type="entry name" value="TRNA-PSEUDOURIDINE SYNTHASE"/>
    <property type="match status" value="1"/>
</dbReference>
<evidence type="ECO:0000313" key="8">
    <source>
        <dbReference type="Proteomes" id="UP000239010"/>
    </source>
</evidence>
<organism evidence="7 8">
    <name type="scientific">Entomoplasma ellychniae</name>
    <dbReference type="NCBI Taxonomy" id="2114"/>
    <lineage>
        <taxon>Bacteria</taxon>
        <taxon>Bacillati</taxon>
        <taxon>Mycoplasmatota</taxon>
        <taxon>Mollicutes</taxon>
        <taxon>Entomoplasmatales</taxon>
        <taxon>Entomoplasmataceae</taxon>
        <taxon>Entomoplasma</taxon>
    </lineage>
</organism>
<comment type="function">
    <text evidence="5">Responsible for synthesis of pseudouridine from uracil-55 in the psi GC loop of transfer RNAs.</text>
</comment>
<dbReference type="CDD" id="cd02573">
    <property type="entry name" value="PseudoU_synth_EcTruB"/>
    <property type="match status" value="1"/>
</dbReference>
<comment type="catalytic activity">
    <reaction evidence="1 5">
        <text>uridine(55) in tRNA = pseudouridine(55) in tRNA</text>
        <dbReference type="Rhea" id="RHEA:42532"/>
        <dbReference type="Rhea" id="RHEA-COMP:10101"/>
        <dbReference type="Rhea" id="RHEA-COMP:10102"/>
        <dbReference type="ChEBI" id="CHEBI:65314"/>
        <dbReference type="ChEBI" id="CHEBI:65315"/>
        <dbReference type="EC" id="5.4.99.25"/>
    </reaction>
</comment>
<dbReference type="SUPFAM" id="SSF55120">
    <property type="entry name" value="Pseudouridine synthase"/>
    <property type="match status" value="1"/>
</dbReference>
<keyword evidence="4 5" id="KW-0413">Isomerase</keyword>
<dbReference type="AlphaFoldDB" id="A0A8E2UB05"/>
<proteinExistence type="inferred from homology"/>
<dbReference type="Pfam" id="PF01509">
    <property type="entry name" value="TruB_N"/>
    <property type="match status" value="1"/>
</dbReference>
<dbReference type="EC" id="5.4.99.25" evidence="5"/>
<feature type="domain" description="Pseudouridine synthase II N-terminal" evidence="6">
    <location>
        <begin position="25"/>
        <end position="176"/>
    </location>
</feature>
<sequence>MNKSGIIIVDKPKGMSTNKLIQLLKRKMNIKKIGHAGTLDPLATGLVICLLNNATKLSDYFLNENKNYEFEITLFKSTSTYDAEGEIINQEETREIELQTLNEVILKFDGLTYDQEPPIFSAIKINGKKLYEYAREGKEVEIKKRRITINQLKLLSYDKKNNSIKLQANCSKGTYIRSLACDIANSLKTIGYVSELRRMQSGQFLIEDSKELDKIDEKDIINIYDSLKLAKLSIVHLNELVDVNNGKKIKLDSEDKIVFISDSHQNVYACYEKIENDIYKCRRGGLNDASN</sequence>
<reference evidence="7 8" key="1">
    <citation type="submission" date="2017-11" db="EMBL/GenBank/DDBJ databases">
        <title>Genome sequence of Entomoplasma ellychniae ELCN-1 (ATCC 43707).</title>
        <authorList>
            <person name="Lo W.-S."/>
            <person name="Gasparich G.E."/>
            <person name="Kuo C.-H."/>
        </authorList>
    </citation>
    <scope>NUCLEOTIDE SEQUENCE [LARGE SCALE GENOMIC DNA]</scope>
    <source>
        <strain evidence="7 8">ELCN-1</strain>
    </source>
</reference>
<dbReference type="GO" id="GO:1990481">
    <property type="term" value="P:mRNA pseudouridine synthesis"/>
    <property type="evidence" value="ECO:0007669"/>
    <property type="project" value="TreeGrafter"/>
</dbReference>
<dbReference type="Gene3D" id="3.30.2350.10">
    <property type="entry name" value="Pseudouridine synthase"/>
    <property type="match status" value="1"/>
</dbReference>
<evidence type="ECO:0000313" key="7">
    <source>
        <dbReference type="EMBL" id="PPE05071.1"/>
    </source>
</evidence>
<feature type="active site" description="Nucleophile" evidence="5">
    <location>
        <position position="40"/>
    </location>
</feature>
<dbReference type="GO" id="GO:0003723">
    <property type="term" value="F:RNA binding"/>
    <property type="evidence" value="ECO:0007669"/>
    <property type="project" value="InterPro"/>
</dbReference>
<dbReference type="InterPro" id="IPR002501">
    <property type="entry name" value="PsdUridine_synth_N"/>
</dbReference>
<keyword evidence="8" id="KW-1185">Reference proteome</keyword>
<dbReference type="PANTHER" id="PTHR13767:SF2">
    <property type="entry name" value="PSEUDOURIDYLATE SYNTHASE TRUB1"/>
    <property type="match status" value="1"/>
</dbReference>